<name>A0AA36J2H9_9DINO</name>
<accession>A0AA36J2H9</accession>
<reference evidence="1" key="1">
    <citation type="submission" date="2023-08" db="EMBL/GenBank/DDBJ databases">
        <authorList>
            <person name="Chen Y."/>
            <person name="Shah S."/>
            <person name="Dougan E. K."/>
            <person name="Thang M."/>
            <person name="Chan C."/>
        </authorList>
    </citation>
    <scope>NUCLEOTIDE SEQUENCE</scope>
</reference>
<dbReference type="EMBL" id="CAUJNA010003261">
    <property type="protein sequence ID" value="CAJ1397299.1"/>
    <property type="molecule type" value="Genomic_DNA"/>
</dbReference>
<proteinExistence type="predicted"/>
<evidence type="ECO:0000313" key="2">
    <source>
        <dbReference type="Proteomes" id="UP001178507"/>
    </source>
</evidence>
<gene>
    <name evidence="1" type="ORF">EVOR1521_LOCUS21341</name>
</gene>
<dbReference type="Proteomes" id="UP001178507">
    <property type="component" value="Unassembled WGS sequence"/>
</dbReference>
<protein>
    <submittedName>
        <fullName evidence="1">Uncharacterized protein</fullName>
    </submittedName>
</protein>
<organism evidence="1 2">
    <name type="scientific">Effrenium voratum</name>
    <dbReference type="NCBI Taxonomy" id="2562239"/>
    <lineage>
        <taxon>Eukaryota</taxon>
        <taxon>Sar</taxon>
        <taxon>Alveolata</taxon>
        <taxon>Dinophyceae</taxon>
        <taxon>Suessiales</taxon>
        <taxon>Symbiodiniaceae</taxon>
        <taxon>Effrenium</taxon>
    </lineage>
</organism>
<dbReference type="AlphaFoldDB" id="A0AA36J2H9"/>
<comment type="caution">
    <text evidence="1">The sequence shown here is derived from an EMBL/GenBank/DDBJ whole genome shotgun (WGS) entry which is preliminary data.</text>
</comment>
<evidence type="ECO:0000313" key="1">
    <source>
        <dbReference type="EMBL" id="CAJ1397299.1"/>
    </source>
</evidence>
<keyword evidence="2" id="KW-1185">Reference proteome</keyword>
<sequence length="221" mass="24034">MMTAQGIANSIWAVAKLANTFNSEAWASLLPSLVSKVRVVVPDMIAQHTSNVIWATGQLSVDPSHAAISQSLREVLPLVVTQAGTVLASATAQELANACWGLALCDYTDASFLRSAADKVTNEAAGWKPVGAQLDLPFVLCSFARLHADGHDDMMNAAAEKLAPMLSQVNDWGLCAVFWSYQQLDINDNLLAFRRNLNVEVKRRQLSDQDVVRSRLGPEAW</sequence>